<accession>A0A2H8TYM6</accession>
<keyword evidence="2" id="KW-0963">Cytoplasm</keyword>
<sequence>MKKLIKERYQIPKHLSCVYHCVKMCLILFYIVLVYFRNLWCLDVCSMLLPSISDLIQSGNEAFINVSFKAIRDILQYFMPVIKTNIQRPPSAIGVDIMQEERYNKCRKCQNILMDIRSFVLKRQTVQGNLGNVFRQLHMLLQTIDI</sequence>
<evidence type="ECO:0000256" key="4">
    <source>
        <dbReference type="SAM" id="Phobius"/>
    </source>
</evidence>
<keyword evidence="3" id="KW-0206">Cytoskeleton</keyword>
<comment type="subcellular location">
    <subcellularLocation>
        <location evidence="1">Cytoplasm</location>
        <location evidence="1">Cytoskeleton</location>
    </subcellularLocation>
</comment>
<evidence type="ECO:0000256" key="2">
    <source>
        <dbReference type="ARBA" id="ARBA00022490"/>
    </source>
</evidence>
<dbReference type="InterPro" id="IPR028021">
    <property type="entry name" value="Katanin_C-terminal"/>
</dbReference>
<gene>
    <name evidence="6" type="primary">KATNB1_0</name>
</gene>
<evidence type="ECO:0000259" key="5">
    <source>
        <dbReference type="Pfam" id="PF13925"/>
    </source>
</evidence>
<dbReference type="Pfam" id="PF13925">
    <property type="entry name" value="Katanin_con80"/>
    <property type="match status" value="1"/>
</dbReference>
<evidence type="ECO:0000256" key="1">
    <source>
        <dbReference type="ARBA" id="ARBA00004245"/>
    </source>
</evidence>
<dbReference type="EMBL" id="GFXV01007204">
    <property type="protein sequence ID" value="MBW19009.1"/>
    <property type="molecule type" value="Transcribed_RNA"/>
</dbReference>
<protein>
    <submittedName>
        <fullName evidence="6">Katanin p80 WD40-containing subunit B1</fullName>
    </submittedName>
</protein>
<feature type="domain" description="Katanin p80 subunit C-terminal" evidence="5">
    <location>
        <begin position="37"/>
        <end position="141"/>
    </location>
</feature>
<reference evidence="6" key="1">
    <citation type="submission" date="2017-10" db="EMBL/GenBank/DDBJ databases">
        <title>Transcriptome Assembly of Sugarcane Aphid Adults.</title>
        <authorList>
            <person name="Scully E.D."/>
            <person name="Palmer N.A."/>
            <person name="Geib S.M."/>
            <person name="Sarath G."/>
            <person name="Sattler S.E."/>
        </authorList>
    </citation>
    <scope>NUCLEOTIDE SEQUENCE</scope>
    <source>
        <tissue evidence="6">Whole body</tissue>
    </source>
</reference>
<dbReference type="OrthoDB" id="10251605at2759"/>
<feature type="transmembrane region" description="Helical" evidence="4">
    <location>
        <begin position="21"/>
        <end position="40"/>
    </location>
</feature>
<dbReference type="GO" id="GO:0008352">
    <property type="term" value="C:katanin complex"/>
    <property type="evidence" value="ECO:0007669"/>
    <property type="project" value="TreeGrafter"/>
</dbReference>
<dbReference type="PANTHER" id="PTHR19845:SF0">
    <property type="entry name" value="KATANIN P80 WD40 REPEAT-CONTAINING SUBUNIT B1"/>
    <property type="match status" value="1"/>
</dbReference>
<keyword evidence="4" id="KW-0812">Transmembrane</keyword>
<dbReference type="GO" id="GO:0007019">
    <property type="term" value="P:microtubule depolymerization"/>
    <property type="evidence" value="ECO:0007669"/>
    <property type="project" value="TreeGrafter"/>
</dbReference>
<keyword evidence="4" id="KW-0472">Membrane</keyword>
<proteinExistence type="predicted"/>
<evidence type="ECO:0000256" key="3">
    <source>
        <dbReference type="ARBA" id="ARBA00023212"/>
    </source>
</evidence>
<dbReference type="AlphaFoldDB" id="A0A2H8TYM6"/>
<keyword evidence="4" id="KW-1133">Transmembrane helix</keyword>
<evidence type="ECO:0000313" key="6">
    <source>
        <dbReference type="EMBL" id="MBW19009.1"/>
    </source>
</evidence>
<dbReference type="GO" id="GO:0008017">
    <property type="term" value="F:microtubule binding"/>
    <property type="evidence" value="ECO:0007669"/>
    <property type="project" value="InterPro"/>
</dbReference>
<name>A0A2H8TYM6_9HEMI</name>
<dbReference type="PANTHER" id="PTHR19845">
    <property type="entry name" value="KATANIN P80 SUBUNIT"/>
    <property type="match status" value="1"/>
</dbReference>
<organism evidence="6">
    <name type="scientific">Melanaphis sacchari</name>
    <dbReference type="NCBI Taxonomy" id="742174"/>
    <lineage>
        <taxon>Eukaryota</taxon>
        <taxon>Metazoa</taxon>
        <taxon>Ecdysozoa</taxon>
        <taxon>Arthropoda</taxon>
        <taxon>Hexapoda</taxon>
        <taxon>Insecta</taxon>
        <taxon>Pterygota</taxon>
        <taxon>Neoptera</taxon>
        <taxon>Paraneoptera</taxon>
        <taxon>Hemiptera</taxon>
        <taxon>Sternorrhyncha</taxon>
        <taxon>Aphidomorpha</taxon>
        <taxon>Aphidoidea</taxon>
        <taxon>Aphididae</taxon>
        <taxon>Aphidini</taxon>
        <taxon>Melanaphis</taxon>
    </lineage>
</organism>